<dbReference type="PROSITE" id="PS50294">
    <property type="entry name" value="WD_REPEATS_REGION"/>
    <property type="match status" value="1"/>
</dbReference>
<dbReference type="Pfam" id="PF00400">
    <property type="entry name" value="WD40"/>
    <property type="match status" value="2"/>
</dbReference>
<dbReference type="InterPro" id="IPR015943">
    <property type="entry name" value="WD40/YVTN_repeat-like_dom_sf"/>
</dbReference>
<keyword evidence="2" id="KW-0677">Repeat</keyword>
<feature type="repeat" description="WD" evidence="3">
    <location>
        <begin position="246"/>
        <end position="287"/>
    </location>
</feature>
<reference evidence="4" key="1">
    <citation type="journal article" date="2020" name="New Phytol.">
        <title>Comparative genomics reveals dynamic genome evolution in host specialist ectomycorrhizal fungi.</title>
        <authorList>
            <person name="Lofgren L.A."/>
            <person name="Nguyen N.H."/>
            <person name="Vilgalys R."/>
            <person name="Ruytinx J."/>
            <person name="Liao H.L."/>
            <person name="Branco S."/>
            <person name="Kuo A."/>
            <person name="LaButti K."/>
            <person name="Lipzen A."/>
            <person name="Andreopoulos W."/>
            <person name="Pangilinan J."/>
            <person name="Riley R."/>
            <person name="Hundley H."/>
            <person name="Na H."/>
            <person name="Barry K."/>
            <person name="Grigoriev I.V."/>
            <person name="Stajich J.E."/>
            <person name="Kennedy P.G."/>
        </authorList>
    </citation>
    <scope>NUCLEOTIDE SEQUENCE</scope>
    <source>
        <strain evidence="4">FC203</strain>
    </source>
</reference>
<dbReference type="Gene3D" id="2.130.10.10">
    <property type="entry name" value="YVTN repeat-like/Quinoprotein amine dehydrogenase"/>
    <property type="match status" value="2"/>
</dbReference>
<protein>
    <submittedName>
        <fullName evidence="4">WD40-repeat-containing domain protein</fullName>
    </submittedName>
</protein>
<dbReference type="GO" id="GO:1990234">
    <property type="term" value="C:transferase complex"/>
    <property type="evidence" value="ECO:0007669"/>
    <property type="project" value="UniProtKB-ARBA"/>
</dbReference>
<dbReference type="GeneID" id="64667864"/>
<keyword evidence="6" id="KW-1185">Reference proteome</keyword>
<dbReference type="EMBL" id="JABBWK010000158">
    <property type="protein sequence ID" value="KAG1889602.1"/>
    <property type="molecule type" value="Genomic_DNA"/>
</dbReference>
<dbReference type="PROSITE" id="PS50082">
    <property type="entry name" value="WD_REPEATS_2"/>
    <property type="match status" value="2"/>
</dbReference>
<name>A0AAD4DQ93_9AGAM</name>
<accession>A0AAD4DQ93</accession>
<organism evidence="4 6">
    <name type="scientific">Suillus fuscotomentosus</name>
    <dbReference type="NCBI Taxonomy" id="1912939"/>
    <lineage>
        <taxon>Eukaryota</taxon>
        <taxon>Fungi</taxon>
        <taxon>Dikarya</taxon>
        <taxon>Basidiomycota</taxon>
        <taxon>Agaricomycotina</taxon>
        <taxon>Agaricomycetes</taxon>
        <taxon>Agaricomycetidae</taxon>
        <taxon>Boletales</taxon>
        <taxon>Suillineae</taxon>
        <taxon>Suillaceae</taxon>
        <taxon>Suillus</taxon>
    </lineage>
</organism>
<proteinExistence type="predicted"/>
<dbReference type="InterPro" id="IPR036322">
    <property type="entry name" value="WD40_repeat_dom_sf"/>
</dbReference>
<dbReference type="InterPro" id="IPR019775">
    <property type="entry name" value="WD40_repeat_CS"/>
</dbReference>
<dbReference type="PANTHER" id="PTHR22847">
    <property type="entry name" value="WD40 REPEAT PROTEIN"/>
    <property type="match status" value="1"/>
</dbReference>
<feature type="non-terminal residue" evidence="4">
    <location>
        <position position="291"/>
    </location>
</feature>
<comment type="caution">
    <text evidence="4">The sequence shown here is derived from an EMBL/GenBank/DDBJ whole genome shotgun (WGS) entry which is preliminary data.</text>
</comment>
<sequence>MNKFYLQRSLRGHKAPINCMCFSEEGYLASGGDDGHIMLWSMAESSEILRIRPKQGPITALKWAVGSLTSAENFLLSGGADGTMQLRKLSGDKVSRTDVLLSIQTVFPGAVTSIEVEDTQGIIAATGPGRVVLFRLAIGKLEPLQCLLADPPFSQDPRPALVISTHFFQKGKSILASYLDSREIVAWSISPWKELWRQKFGNRIGSSAYSDSLGSLLVWNLVDGIDVYRLTDNPTCHLLLIQTLRIKIRRNRICDVQFDHTGEFAISGSDNGELHLWNIDSGQLDQALCHG</sequence>
<dbReference type="SMART" id="SM00320">
    <property type="entry name" value="WD40"/>
    <property type="match status" value="4"/>
</dbReference>
<evidence type="ECO:0000313" key="5">
    <source>
        <dbReference type="EMBL" id="KAG1901651.1"/>
    </source>
</evidence>
<evidence type="ECO:0000256" key="3">
    <source>
        <dbReference type="PROSITE-ProRule" id="PRU00221"/>
    </source>
</evidence>
<evidence type="ECO:0000313" key="6">
    <source>
        <dbReference type="Proteomes" id="UP001195769"/>
    </source>
</evidence>
<gene>
    <name evidence="5" type="ORF">F5891DRAFT_907258</name>
    <name evidence="4" type="ORF">F5891DRAFT_933271</name>
</gene>
<dbReference type="PANTHER" id="PTHR22847:SF637">
    <property type="entry name" value="WD REPEAT DOMAIN 5B"/>
    <property type="match status" value="1"/>
</dbReference>
<dbReference type="AlphaFoldDB" id="A0AAD4DQ93"/>
<dbReference type="RefSeq" id="XP_041227226.1">
    <property type="nucleotide sequence ID" value="XM_041373566.1"/>
</dbReference>
<dbReference type="PROSITE" id="PS00678">
    <property type="entry name" value="WD_REPEATS_1"/>
    <property type="match status" value="1"/>
</dbReference>
<dbReference type="EMBL" id="JABBWK010000021">
    <property type="protein sequence ID" value="KAG1901651.1"/>
    <property type="molecule type" value="Genomic_DNA"/>
</dbReference>
<evidence type="ECO:0000256" key="1">
    <source>
        <dbReference type="ARBA" id="ARBA00022574"/>
    </source>
</evidence>
<evidence type="ECO:0000256" key="2">
    <source>
        <dbReference type="ARBA" id="ARBA00022737"/>
    </source>
</evidence>
<dbReference type="Proteomes" id="UP001195769">
    <property type="component" value="Unassembled WGS sequence"/>
</dbReference>
<feature type="repeat" description="WD" evidence="3">
    <location>
        <begin position="10"/>
        <end position="50"/>
    </location>
</feature>
<dbReference type="SUPFAM" id="SSF50978">
    <property type="entry name" value="WD40 repeat-like"/>
    <property type="match status" value="1"/>
</dbReference>
<dbReference type="InterPro" id="IPR001680">
    <property type="entry name" value="WD40_rpt"/>
</dbReference>
<keyword evidence="1 3" id="KW-0853">WD repeat</keyword>
<evidence type="ECO:0000313" key="4">
    <source>
        <dbReference type="EMBL" id="KAG1889602.1"/>
    </source>
</evidence>